<evidence type="ECO:0000313" key="2">
    <source>
        <dbReference type="Proteomes" id="UP000050417"/>
    </source>
</evidence>
<sequence>MEKEQEDNSGTPPMRIEIAQIAETKDCQSLKAGSLCPKCKENFLDYDGMLNLVCAKCGVMDSGGFT</sequence>
<protein>
    <submittedName>
        <fullName evidence="1">Uncharacterized protein</fullName>
    </submittedName>
</protein>
<organism evidence="1 2">
    <name type="scientific">Ornatilinea apprima</name>
    <dbReference type="NCBI Taxonomy" id="1134406"/>
    <lineage>
        <taxon>Bacteria</taxon>
        <taxon>Bacillati</taxon>
        <taxon>Chloroflexota</taxon>
        <taxon>Anaerolineae</taxon>
        <taxon>Anaerolineales</taxon>
        <taxon>Anaerolineaceae</taxon>
        <taxon>Ornatilinea</taxon>
    </lineage>
</organism>
<proteinExistence type="predicted"/>
<evidence type="ECO:0000313" key="1">
    <source>
        <dbReference type="EMBL" id="KPL70076.1"/>
    </source>
</evidence>
<dbReference type="EMBL" id="LGCL01000045">
    <property type="protein sequence ID" value="KPL70076.1"/>
    <property type="molecule type" value="Genomic_DNA"/>
</dbReference>
<accession>A0A0P6WMQ2</accession>
<dbReference type="RefSeq" id="WP_075064557.1">
    <property type="nucleotide sequence ID" value="NZ_LGCL01000045.1"/>
</dbReference>
<keyword evidence="2" id="KW-1185">Reference proteome</keyword>
<dbReference type="OrthoDB" id="166966at2"/>
<dbReference type="AlphaFoldDB" id="A0A0P6WMQ2"/>
<name>A0A0P6WMQ2_9CHLR</name>
<dbReference type="Proteomes" id="UP000050417">
    <property type="component" value="Unassembled WGS sequence"/>
</dbReference>
<dbReference type="STRING" id="1134406.ADN00_18685"/>
<gene>
    <name evidence="1" type="ORF">ADN00_18685</name>
</gene>
<comment type="caution">
    <text evidence="1">The sequence shown here is derived from an EMBL/GenBank/DDBJ whole genome shotgun (WGS) entry which is preliminary data.</text>
</comment>
<reference evidence="1 2" key="1">
    <citation type="submission" date="2015-07" db="EMBL/GenBank/DDBJ databases">
        <title>Genome sequence of Ornatilinea apprima DSM 23815.</title>
        <authorList>
            <person name="Hemp J."/>
            <person name="Ward L.M."/>
            <person name="Pace L.A."/>
            <person name="Fischer W.W."/>
        </authorList>
    </citation>
    <scope>NUCLEOTIDE SEQUENCE [LARGE SCALE GENOMIC DNA]</scope>
    <source>
        <strain evidence="1 2">P3M-1</strain>
    </source>
</reference>